<accession>A0AAN8EII8</accession>
<gene>
    <name evidence="2" type="ORF">OHC33_006741</name>
</gene>
<dbReference type="EMBL" id="JAKLMC020000016">
    <property type="protein sequence ID" value="KAK5952268.1"/>
    <property type="molecule type" value="Genomic_DNA"/>
</dbReference>
<dbReference type="Proteomes" id="UP001316803">
    <property type="component" value="Unassembled WGS sequence"/>
</dbReference>
<keyword evidence="3" id="KW-1185">Reference proteome</keyword>
<proteinExistence type="predicted"/>
<evidence type="ECO:0000313" key="3">
    <source>
        <dbReference type="Proteomes" id="UP001316803"/>
    </source>
</evidence>
<evidence type="ECO:0000256" key="1">
    <source>
        <dbReference type="SAM" id="MobiDB-lite"/>
    </source>
</evidence>
<sequence>MPLSLNDLAGVAKLAWRIQNVGSSKYNSAPREFTEFLGDVETLAKTLDAVHLASQPSGVGSAKVDLDSDFVQSTIKQANETLENCRKLIAHNEHFKKSKDGYVVNIVWVLTIAEHVRQQQDRIQVCFHRANFILQRTAEDNALRNQEVMQEDARADHETTHRLLRNLQPANPDDREIEHSSLTLLSADIAECFVRSYSAVPSNTTPTISQRLDAIRAFYDGSTLTFKAEEPVLTCPPPVQYLNLLKCIWLLDHIKSDAGFSSYCRGPFNAAYVRSLERKVEFEAQRFLHLQNPLERVSDKQLLKQDEAAFNVNFWDPIEVPTPGPLEANGGEVLLMTAALRARDQTSVEEIRVFGVAEGRLRLARATTKSNQPQIVGTTVHEREIDSRKAFLSPLYAMELDAAPSMIWKPTTSDQTVQELSFTTLKDAYRFQELVTAFGVACDEPAFVGARRKTGILDGQGKTIAHKGRVQIWMHRSRSVAAATRPVDPGSPSDGSQMTRSSTGSGAPTNVSSGTWTETEFRSKNQFTTIRSGDGGAFLHEPVPGQIIILTEVDDQKRVVAIPVNEHTRLAPDKCRCSSKNSQCPEVIVESSKSKIKIRTSRVRSLNEGWNIAVFGQPTHQDLTQTEEESVKYVSLQFESVAARKNFAEAAERACNIIRNRVDAYHRDLKETKKTTLYTSP</sequence>
<protein>
    <submittedName>
        <fullName evidence="2">Uncharacterized protein</fullName>
    </submittedName>
</protein>
<name>A0AAN8EII8_9EURO</name>
<reference evidence="2 3" key="1">
    <citation type="submission" date="2022-12" db="EMBL/GenBank/DDBJ databases">
        <title>Genomic features and morphological characterization of a novel Knufia sp. strain isolated from spacecraft assembly facility.</title>
        <authorList>
            <person name="Teixeira M."/>
            <person name="Chander A.M."/>
            <person name="Stajich J.E."/>
            <person name="Venkateswaran K."/>
        </authorList>
    </citation>
    <scope>NUCLEOTIDE SEQUENCE [LARGE SCALE GENOMIC DNA]</scope>
    <source>
        <strain evidence="2 3">FJI-L2-BK-P2</strain>
    </source>
</reference>
<dbReference type="AlphaFoldDB" id="A0AAN8EII8"/>
<feature type="compositionally biased region" description="Polar residues" evidence="1">
    <location>
        <begin position="493"/>
        <end position="518"/>
    </location>
</feature>
<comment type="caution">
    <text evidence="2">The sequence shown here is derived from an EMBL/GenBank/DDBJ whole genome shotgun (WGS) entry which is preliminary data.</text>
</comment>
<evidence type="ECO:0000313" key="2">
    <source>
        <dbReference type="EMBL" id="KAK5952268.1"/>
    </source>
</evidence>
<organism evidence="2 3">
    <name type="scientific">Knufia fluminis</name>
    <dbReference type="NCBI Taxonomy" id="191047"/>
    <lineage>
        <taxon>Eukaryota</taxon>
        <taxon>Fungi</taxon>
        <taxon>Dikarya</taxon>
        <taxon>Ascomycota</taxon>
        <taxon>Pezizomycotina</taxon>
        <taxon>Eurotiomycetes</taxon>
        <taxon>Chaetothyriomycetidae</taxon>
        <taxon>Chaetothyriales</taxon>
        <taxon>Trichomeriaceae</taxon>
        <taxon>Knufia</taxon>
    </lineage>
</organism>
<feature type="region of interest" description="Disordered" evidence="1">
    <location>
        <begin position="479"/>
        <end position="518"/>
    </location>
</feature>